<gene>
    <name evidence="2" type="ORF">GCM10023147_39230</name>
</gene>
<evidence type="ECO:0000256" key="1">
    <source>
        <dbReference type="SAM" id="Phobius"/>
    </source>
</evidence>
<protein>
    <submittedName>
        <fullName evidence="2">Uncharacterized protein</fullName>
    </submittedName>
</protein>
<evidence type="ECO:0000313" key="3">
    <source>
        <dbReference type="Proteomes" id="UP001500635"/>
    </source>
</evidence>
<name>A0ABP8K4S2_9ACTN</name>
<dbReference type="RefSeq" id="WP_344999212.1">
    <property type="nucleotide sequence ID" value="NZ_BAABFR010000080.1"/>
</dbReference>
<reference evidence="3" key="1">
    <citation type="journal article" date="2019" name="Int. J. Syst. Evol. Microbiol.">
        <title>The Global Catalogue of Microorganisms (GCM) 10K type strain sequencing project: providing services to taxonomists for standard genome sequencing and annotation.</title>
        <authorList>
            <consortium name="The Broad Institute Genomics Platform"/>
            <consortium name="The Broad Institute Genome Sequencing Center for Infectious Disease"/>
            <person name="Wu L."/>
            <person name="Ma J."/>
        </authorList>
    </citation>
    <scope>NUCLEOTIDE SEQUENCE [LARGE SCALE GENOMIC DNA]</scope>
    <source>
        <strain evidence="3">JCM 17688</strain>
    </source>
</reference>
<accession>A0ABP8K4S2</accession>
<comment type="caution">
    <text evidence="2">The sequence shown here is derived from an EMBL/GenBank/DDBJ whole genome shotgun (WGS) entry which is preliminary data.</text>
</comment>
<evidence type="ECO:0000313" key="2">
    <source>
        <dbReference type="EMBL" id="GAA4400544.1"/>
    </source>
</evidence>
<dbReference type="Proteomes" id="UP001500635">
    <property type="component" value="Unassembled WGS sequence"/>
</dbReference>
<sequence length="74" mass="7823">MEGARLVDALQDGDRPIVADCQKLNRGFGFRSALSLAFADISPIVALYAIVALGLFAAGPRFFWAFPTCACATG</sequence>
<proteinExistence type="predicted"/>
<keyword evidence="1" id="KW-1133">Transmembrane helix</keyword>
<organism evidence="2 3">
    <name type="scientific">Tsukamurella soli</name>
    <dbReference type="NCBI Taxonomy" id="644556"/>
    <lineage>
        <taxon>Bacteria</taxon>
        <taxon>Bacillati</taxon>
        <taxon>Actinomycetota</taxon>
        <taxon>Actinomycetes</taxon>
        <taxon>Mycobacteriales</taxon>
        <taxon>Tsukamurellaceae</taxon>
        <taxon>Tsukamurella</taxon>
    </lineage>
</organism>
<keyword evidence="1" id="KW-0812">Transmembrane</keyword>
<keyword evidence="3" id="KW-1185">Reference proteome</keyword>
<feature type="transmembrane region" description="Helical" evidence="1">
    <location>
        <begin position="33"/>
        <end position="58"/>
    </location>
</feature>
<dbReference type="EMBL" id="BAABFR010000080">
    <property type="protein sequence ID" value="GAA4400544.1"/>
    <property type="molecule type" value="Genomic_DNA"/>
</dbReference>
<keyword evidence="1" id="KW-0472">Membrane</keyword>